<accession>A0A1I3E0E8</accession>
<organism evidence="1 2">
    <name type="scientific">Halpernia frigidisoli</name>
    <dbReference type="NCBI Taxonomy" id="1125876"/>
    <lineage>
        <taxon>Bacteria</taxon>
        <taxon>Pseudomonadati</taxon>
        <taxon>Bacteroidota</taxon>
        <taxon>Flavobacteriia</taxon>
        <taxon>Flavobacteriales</taxon>
        <taxon>Weeksellaceae</taxon>
        <taxon>Chryseobacterium group</taxon>
        <taxon>Halpernia</taxon>
    </lineage>
</organism>
<dbReference type="AlphaFoldDB" id="A0A1I3E0E8"/>
<dbReference type="OrthoDB" id="1256802at2"/>
<evidence type="ECO:0000313" key="1">
    <source>
        <dbReference type="EMBL" id="SFH92373.1"/>
    </source>
</evidence>
<dbReference type="Proteomes" id="UP000198931">
    <property type="component" value="Unassembled WGS sequence"/>
</dbReference>
<gene>
    <name evidence="1" type="ORF">SAMN05443292_0804</name>
</gene>
<dbReference type="EMBL" id="FOQT01000001">
    <property type="protein sequence ID" value="SFH92373.1"/>
    <property type="molecule type" value="Genomic_DNA"/>
</dbReference>
<dbReference type="RefSeq" id="WP_090078841.1">
    <property type="nucleotide sequence ID" value="NZ_FOQT01000001.1"/>
</dbReference>
<evidence type="ECO:0000313" key="2">
    <source>
        <dbReference type="Proteomes" id="UP000198931"/>
    </source>
</evidence>
<keyword evidence="2" id="KW-1185">Reference proteome</keyword>
<name>A0A1I3E0E8_9FLAO</name>
<protein>
    <submittedName>
        <fullName evidence="1">Uncharacterized protein</fullName>
    </submittedName>
</protein>
<sequence length="181" mass="21035">MEDKVLKKFQTVKNEAFKDFESLGHSKKFIDIEYLAAKIAEGNLISLKDFIWHFYNKSILIFSRDFQKQAYNYWSMAVFDFRHEKKERVSKMKELSINARILDFQSKTSTINDYEVVINVSDNSCGVCLADRSKIYEVSKFLTEYTLPHRNCTCKGIGCTCMLSFVPKKNADGSFILNLDD</sequence>
<reference evidence="1 2" key="1">
    <citation type="submission" date="2016-10" db="EMBL/GenBank/DDBJ databases">
        <authorList>
            <person name="de Groot N.N."/>
        </authorList>
    </citation>
    <scope>NUCLEOTIDE SEQUENCE [LARGE SCALE GENOMIC DNA]</scope>
    <source>
        <strain evidence="1 2">DSM 26000</strain>
    </source>
</reference>
<proteinExistence type="predicted"/>